<evidence type="ECO:0000256" key="2">
    <source>
        <dbReference type="ARBA" id="ARBA00022747"/>
    </source>
</evidence>
<keyword evidence="3" id="KW-0238">DNA-binding</keyword>
<keyword evidence="2" id="KW-0680">Restriction system</keyword>
<dbReference type="GO" id="GO:0003677">
    <property type="term" value="F:DNA binding"/>
    <property type="evidence" value="ECO:0007669"/>
    <property type="project" value="UniProtKB-KW"/>
</dbReference>
<dbReference type="EMBL" id="LR214945">
    <property type="protein sequence ID" value="VEU57219.1"/>
    <property type="molecule type" value="Genomic_DNA"/>
</dbReference>
<dbReference type="Pfam" id="PF01420">
    <property type="entry name" value="Methylase_S"/>
    <property type="match status" value="1"/>
</dbReference>
<name>A0AB38W825_MYCPM</name>
<evidence type="ECO:0000259" key="4">
    <source>
        <dbReference type="Pfam" id="PF01420"/>
    </source>
</evidence>
<dbReference type="InterPro" id="IPR044946">
    <property type="entry name" value="Restrct_endonuc_typeI_TRD_sf"/>
</dbReference>
<organism evidence="5 6">
    <name type="scientific">Mycoplasmoides pneumoniae</name>
    <name type="common">Mycoplasma pneumoniae</name>
    <dbReference type="NCBI Taxonomy" id="2104"/>
    <lineage>
        <taxon>Bacteria</taxon>
        <taxon>Bacillati</taxon>
        <taxon>Mycoplasmatota</taxon>
        <taxon>Mycoplasmoidales</taxon>
        <taxon>Mycoplasmoidaceae</taxon>
        <taxon>Mycoplasmoides</taxon>
    </lineage>
</organism>
<dbReference type="InterPro" id="IPR052021">
    <property type="entry name" value="Type-I_RS_S_subunit"/>
</dbReference>
<feature type="domain" description="Type I restriction modification DNA specificity" evidence="4">
    <location>
        <begin position="2"/>
        <end position="96"/>
    </location>
</feature>
<evidence type="ECO:0000313" key="5">
    <source>
        <dbReference type="EMBL" id="VEU57219.1"/>
    </source>
</evidence>
<dbReference type="SUPFAM" id="SSF116734">
    <property type="entry name" value="DNA methylase specificity domain"/>
    <property type="match status" value="1"/>
</dbReference>
<reference evidence="5 6" key="1">
    <citation type="submission" date="2019-01" db="EMBL/GenBank/DDBJ databases">
        <authorList>
            <consortium name="Pathogen Informatics"/>
        </authorList>
    </citation>
    <scope>NUCLEOTIDE SEQUENCE [LARGE SCALE GENOMIC DNA]</scope>
    <source>
        <strain evidence="5 6">NCTC10119</strain>
    </source>
</reference>
<evidence type="ECO:0000313" key="6">
    <source>
        <dbReference type="Proteomes" id="UP000289557"/>
    </source>
</evidence>
<dbReference type="PANTHER" id="PTHR30408">
    <property type="entry name" value="TYPE-1 RESTRICTION ENZYME ECOKI SPECIFICITY PROTEIN"/>
    <property type="match status" value="1"/>
</dbReference>
<proteinExistence type="inferred from homology"/>
<dbReference type="Proteomes" id="UP000289557">
    <property type="component" value="Chromosome"/>
</dbReference>
<evidence type="ECO:0000256" key="3">
    <source>
        <dbReference type="ARBA" id="ARBA00023125"/>
    </source>
</evidence>
<dbReference type="AlphaFoldDB" id="A0AB38W825"/>
<dbReference type="Gene3D" id="3.90.220.20">
    <property type="entry name" value="DNA methylase specificity domains"/>
    <property type="match status" value="1"/>
</dbReference>
<accession>A0AB38W825</accession>
<dbReference type="PANTHER" id="PTHR30408:SF13">
    <property type="entry name" value="TYPE I RESTRICTION ENZYME HINDI SPECIFICITY SUBUNIT"/>
    <property type="match status" value="1"/>
</dbReference>
<evidence type="ECO:0000256" key="1">
    <source>
        <dbReference type="ARBA" id="ARBA00010923"/>
    </source>
</evidence>
<gene>
    <name evidence="5" type="ORF">NCTC10119_00492</name>
</gene>
<protein>
    <submittedName>
        <fullName evidence="5">Restriction-modification enzyme subunit S1B</fullName>
    </submittedName>
</protein>
<sequence>MTWTTGGSYAGAVFYRKGQFNARQDCGVLKVKNEEINPKFLAYALRLQTSKFVNYACPIPKLGISKLAEIELTFPPLEIQEKIADILFAFEKNVTILPKVFPKKLKCVKSNWIITKTIYSIEFKNKKKA</sequence>
<comment type="similarity">
    <text evidence="1">Belongs to the type-I restriction system S methylase family.</text>
</comment>
<dbReference type="InterPro" id="IPR000055">
    <property type="entry name" value="Restrct_endonuc_typeI_TRD"/>
</dbReference>
<dbReference type="GO" id="GO:0009307">
    <property type="term" value="P:DNA restriction-modification system"/>
    <property type="evidence" value="ECO:0007669"/>
    <property type="project" value="UniProtKB-KW"/>
</dbReference>